<accession>A0A9D7K2B2</accession>
<feature type="region of interest" description="Disordered" evidence="1">
    <location>
        <begin position="142"/>
        <end position="200"/>
    </location>
</feature>
<gene>
    <name evidence="2" type="ORF">IPL58_14885</name>
</gene>
<dbReference type="EMBL" id="JADJUC010000028">
    <property type="protein sequence ID" value="MBK8525200.1"/>
    <property type="molecule type" value="Genomic_DNA"/>
</dbReference>
<evidence type="ECO:0000313" key="2">
    <source>
        <dbReference type="EMBL" id="MBK8525200.1"/>
    </source>
</evidence>
<evidence type="ECO:0000313" key="3">
    <source>
        <dbReference type="Proteomes" id="UP000886689"/>
    </source>
</evidence>
<dbReference type="AlphaFoldDB" id="A0A9D7K2B2"/>
<dbReference type="NCBIfam" id="NF033682">
    <property type="entry name" value="retention_LapA"/>
    <property type="match status" value="1"/>
</dbReference>
<dbReference type="Gene3D" id="2.60.40.3440">
    <property type="match status" value="3"/>
</dbReference>
<name>A0A9D7K2B2_9PROT</name>
<proteinExistence type="predicted"/>
<dbReference type="Proteomes" id="UP000886689">
    <property type="component" value="Unassembled WGS sequence"/>
</dbReference>
<dbReference type="NCBIfam" id="NF012211">
    <property type="entry name" value="tand_rpt_95"/>
    <property type="match status" value="1"/>
</dbReference>
<feature type="compositionally biased region" description="Gly residues" evidence="1">
    <location>
        <begin position="159"/>
        <end position="174"/>
    </location>
</feature>
<dbReference type="InterPro" id="IPR047777">
    <property type="entry name" value="LapA-like_RM"/>
</dbReference>
<comment type="caution">
    <text evidence="2">The sequence shown here is derived from an EMBL/GenBank/DDBJ whole genome shotgun (WGS) entry which is preliminary data.</text>
</comment>
<organism evidence="2 3">
    <name type="scientific">Candidatus Proximibacter danicus</name>
    <dbReference type="NCBI Taxonomy" id="2954365"/>
    <lineage>
        <taxon>Bacteria</taxon>
        <taxon>Pseudomonadati</taxon>
        <taxon>Pseudomonadota</taxon>
        <taxon>Betaproteobacteria</taxon>
        <taxon>Candidatus Proximibacter</taxon>
    </lineage>
</organism>
<evidence type="ECO:0000256" key="1">
    <source>
        <dbReference type="SAM" id="MobiDB-lite"/>
    </source>
</evidence>
<feature type="compositionally biased region" description="Low complexity" evidence="1">
    <location>
        <begin position="175"/>
        <end position="188"/>
    </location>
</feature>
<dbReference type="Pfam" id="PF17963">
    <property type="entry name" value="Big_9"/>
    <property type="match status" value="5"/>
</dbReference>
<reference evidence="2" key="1">
    <citation type="submission" date="2020-10" db="EMBL/GenBank/DDBJ databases">
        <title>Connecting structure to function with the recovery of over 1000 high-quality activated sludge metagenome-assembled genomes encoding full-length rRNA genes using long-read sequencing.</title>
        <authorList>
            <person name="Singleton C.M."/>
            <person name="Petriglieri F."/>
            <person name="Kristensen J.M."/>
            <person name="Kirkegaard R.H."/>
            <person name="Michaelsen T.Y."/>
            <person name="Andersen M.H."/>
            <person name="Karst S.M."/>
            <person name="Dueholm M.S."/>
            <person name="Nielsen P.H."/>
            <person name="Albertsen M."/>
        </authorList>
    </citation>
    <scope>NUCLEOTIDE SEQUENCE</scope>
    <source>
        <strain evidence="2">Hirt_18-Q3-R61-65_BATAC.395</strain>
    </source>
</reference>
<sequence length="810" mass="80029">MAEALVIARVAAVQGEVFARSPEGKVRRLKVGDPVREGDVVTPGEGGRVELALADGTTRLVRSGEQLTVDAEVAAEVKPDARDAALAGVTDTDKVIKAIKEGASLDELLEETAAGEAGGADGGSSFVRLVRISEAVSPLNFQFGSTDRANSDELPRSDGGVGGASQGGAGGTGTGSISPTATASTSSGNEDTDIAVGLSGTDPDGTVVSVTVTSLPAAAQGVLYLADGVTAVVAGTAITAAQAATLVFKPTLNFNGTVTIPFTVTDNEGNVSAPANEVVTVSSVADLPTTNDQSVSGTEDGGAIAITLSGGDVDGTVASFTIGSLPANGTLLYAGNPVTVGQVISATGNAASLSFTPNANWNGNTSFTYAATDNEGNVDASPATISIGVTAGIDLPTTNDQSVSGTEDGGAIAITLSGGDVDGTVASFTIGSLPANGTLLYAGNPVTVGQVISATGNAASLSFTPNANWNGNTSFTYAATDNEGNVDASPATISIGVTAGIDLPTTNDQSVSGTEDGGAIAITLSGGDVDGTVASFTIGSLPANGTLLYAGNPVTVGQVISATGNAASLSFTPNANWNGNTSFTYAATDNEGNVDASPATISIGVTAGIDLPTTNDQSVSGTEDGGAIAITLSGGDVDGTVASFTIGSLPANGTLLYAGNPVTVGQVISATGNAASLSFTPNANWNGNTSFTYAATDNEGNVDASPATISIGVTAGIDLPTTNDQSVSGTEDGGAIAITLSGGDVDGTVASFTIGSLPANGTLLYAGNPVTVGPSRMPRRTTKATWMPARRRYRLASRRGLTCPRRTTRA</sequence>
<protein>
    <submittedName>
        <fullName evidence="2">Retention module-containing protein</fullName>
    </submittedName>
</protein>